<keyword evidence="8" id="KW-1185">Reference proteome</keyword>
<feature type="domain" description="RNA-binding S4" evidence="6">
    <location>
        <begin position="20"/>
        <end position="84"/>
    </location>
</feature>
<comment type="function">
    <text evidence="5">Responsible for synthesis of pseudouridine from uracil.</text>
</comment>
<dbReference type="NCBIfam" id="TIGR00005">
    <property type="entry name" value="rluA_subfam"/>
    <property type="match status" value="1"/>
</dbReference>
<sequence>MIEKKHLHEEFTVPKAGKQVRLDHFLSLNLPNKSRNIIQKKIKTEMVTVNDKKSKASYLVKPDDIIRWYEPFNKLTELLDYDYPLEVLHEDSECIVINKPALMPMHPGLGNYGNTVQNALKTYYRKTDQKDVLLKDCIVQRLDKDTSGVLVLAKTEHARQFLSQQFKKMKPYRIYNALVWGNVKEDQGTIHQHIGRHPENERSIEVSVDKSFGKEAVTHYKVLQRYSKFTLVECRLETGRTHQIRVHMQFLGHPLVGDQRYEVSYLILDRKIQNQIGRHCLHAKTLHFISPLDQNTVLEFDSVLPLDITALIKSV</sequence>
<dbReference type="EMBL" id="JABANE010000023">
    <property type="protein sequence ID" value="NME68391.1"/>
    <property type="molecule type" value="Genomic_DNA"/>
</dbReference>
<evidence type="ECO:0000313" key="8">
    <source>
        <dbReference type="Proteomes" id="UP000576082"/>
    </source>
</evidence>
<accession>A0A7X9P2K2</accession>
<dbReference type="AlphaFoldDB" id="A0A7X9P2K2"/>
<dbReference type="PROSITE" id="PS01129">
    <property type="entry name" value="PSI_RLU"/>
    <property type="match status" value="1"/>
</dbReference>
<evidence type="ECO:0000256" key="2">
    <source>
        <dbReference type="ARBA" id="ARBA00023235"/>
    </source>
</evidence>
<comment type="catalytic activity">
    <reaction evidence="5">
        <text>a uridine in RNA = a pseudouridine in RNA</text>
        <dbReference type="Rhea" id="RHEA:48348"/>
        <dbReference type="Rhea" id="RHEA-COMP:12068"/>
        <dbReference type="Rhea" id="RHEA-COMP:12069"/>
        <dbReference type="ChEBI" id="CHEBI:65314"/>
        <dbReference type="ChEBI" id="CHEBI:65315"/>
    </reaction>
</comment>
<comment type="caution">
    <text evidence="7">The sequence shown here is derived from an EMBL/GenBank/DDBJ whole genome shotgun (WGS) entry which is preliminary data.</text>
</comment>
<dbReference type="Gene3D" id="3.10.290.10">
    <property type="entry name" value="RNA-binding S4 domain"/>
    <property type="match status" value="1"/>
</dbReference>
<dbReference type="GO" id="GO:0120159">
    <property type="term" value="F:rRNA pseudouridine synthase activity"/>
    <property type="evidence" value="ECO:0007669"/>
    <property type="project" value="UniProtKB-ARBA"/>
</dbReference>
<keyword evidence="2 5" id="KW-0413">Isomerase</keyword>
<dbReference type="Proteomes" id="UP000576082">
    <property type="component" value="Unassembled WGS sequence"/>
</dbReference>
<evidence type="ECO:0000259" key="6">
    <source>
        <dbReference type="SMART" id="SM00363"/>
    </source>
</evidence>
<feature type="active site" evidence="3">
    <location>
        <position position="143"/>
    </location>
</feature>
<dbReference type="RefSeq" id="WP_169656696.1">
    <property type="nucleotide sequence ID" value="NZ_JABANE010000023.1"/>
</dbReference>
<evidence type="ECO:0000256" key="5">
    <source>
        <dbReference type="RuleBase" id="RU362028"/>
    </source>
</evidence>
<dbReference type="InterPro" id="IPR006145">
    <property type="entry name" value="PsdUridine_synth_RsuA/RluA"/>
</dbReference>
<dbReference type="EC" id="5.4.99.-" evidence="5"/>
<dbReference type="GO" id="GO:0003723">
    <property type="term" value="F:RNA binding"/>
    <property type="evidence" value="ECO:0007669"/>
    <property type="project" value="UniProtKB-KW"/>
</dbReference>
<dbReference type="GO" id="GO:0000455">
    <property type="term" value="P:enzyme-directed rRNA pseudouridine synthesis"/>
    <property type="evidence" value="ECO:0007669"/>
    <property type="project" value="UniProtKB-ARBA"/>
</dbReference>
<dbReference type="InterPro" id="IPR002942">
    <property type="entry name" value="S4_RNA-bd"/>
</dbReference>
<dbReference type="Pfam" id="PF00849">
    <property type="entry name" value="PseudoU_synth_2"/>
    <property type="match status" value="1"/>
</dbReference>
<dbReference type="SUPFAM" id="SSF55120">
    <property type="entry name" value="Pseudouridine synthase"/>
    <property type="match status" value="1"/>
</dbReference>
<organism evidence="7 8">
    <name type="scientific">Flammeovirga aprica JL-4</name>
    <dbReference type="NCBI Taxonomy" id="694437"/>
    <lineage>
        <taxon>Bacteria</taxon>
        <taxon>Pseudomonadati</taxon>
        <taxon>Bacteroidota</taxon>
        <taxon>Cytophagia</taxon>
        <taxon>Cytophagales</taxon>
        <taxon>Flammeovirgaceae</taxon>
        <taxon>Flammeovirga</taxon>
    </lineage>
</organism>
<dbReference type="InterPro" id="IPR006225">
    <property type="entry name" value="PsdUridine_synth_RluC/D"/>
</dbReference>
<name>A0A7X9P2K2_9BACT</name>
<keyword evidence="4" id="KW-0694">RNA-binding</keyword>
<dbReference type="Gene3D" id="3.30.2350.10">
    <property type="entry name" value="Pseudouridine synthase"/>
    <property type="match status" value="1"/>
</dbReference>
<dbReference type="PROSITE" id="PS50889">
    <property type="entry name" value="S4"/>
    <property type="match status" value="1"/>
</dbReference>
<dbReference type="InterPro" id="IPR006224">
    <property type="entry name" value="PsdUridine_synth_RluA-like_CS"/>
</dbReference>
<protein>
    <recommendedName>
        <fullName evidence="5">Pseudouridine synthase</fullName>
        <ecNumber evidence="5">5.4.99.-</ecNumber>
    </recommendedName>
</protein>
<dbReference type="PANTHER" id="PTHR21600:SF44">
    <property type="entry name" value="RIBOSOMAL LARGE SUBUNIT PSEUDOURIDINE SYNTHASE D"/>
    <property type="match status" value="1"/>
</dbReference>
<dbReference type="InterPro" id="IPR020103">
    <property type="entry name" value="PsdUridine_synth_cat_dom_sf"/>
</dbReference>
<dbReference type="InterPro" id="IPR036986">
    <property type="entry name" value="S4_RNA-bd_sf"/>
</dbReference>
<reference evidence="7 8" key="1">
    <citation type="submission" date="2020-04" db="EMBL/GenBank/DDBJ databases">
        <title>Flammeovirga sp. SR4, a novel species isolated from seawater.</title>
        <authorList>
            <person name="Wang X."/>
        </authorList>
    </citation>
    <scope>NUCLEOTIDE SEQUENCE [LARGE SCALE GENOMIC DNA]</scope>
    <source>
        <strain evidence="7 8">ATCC 23126</strain>
    </source>
</reference>
<evidence type="ECO:0000313" key="7">
    <source>
        <dbReference type="EMBL" id="NME68391.1"/>
    </source>
</evidence>
<dbReference type="SUPFAM" id="SSF55174">
    <property type="entry name" value="Alpha-L RNA-binding motif"/>
    <property type="match status" value="1"/>
</dbReference>
<dbReference type="InterPro" id="IPR050188">
    <property type="entry name" value="RluA_PseudoU_synthase"/>
</dbReference>
<proteinExistence type="inferred from homology"/>
<evidence type="ECO:0000256" key="1">
    <source>
        <dbReference type="ARBA" id="ARBA00010876"/>
    </source>
</evidence>
<dbReference type="CDD" id="cd00165">
    <property type="entry name" value="S4"/>
    <property type="match status" value="1"/>
</dbReference>
<evidence type="ECO:0000256" key="3">
    <source>
        <dbReference type="PIRSR" id="PIRSR606225-1"/>
    </source>
</evidence>
<comment type="similarity">
    <text evidence="1 5">Belongs to the pseudouridine synthase RluA family.</text>
</comment>
<dbReference type="CDD" id="cd02869">
    <property type="entry name" value="PseudoU_synth_RluA_like"/>
    <property type="match status" value="1"/>
</dbReference>
<evidence type="ECO:0000256" key="4">
    <source>
        <dbReference type="PROSITE-ProRule" id="PRU00182"/>
    </source>
</evidence>
<dbReference type="SMART" id="SM00363">
    <property type="entry name" value="S4"/>
    <property type="match status" value="1"/>
</dbReference>
<gene>
    <name evidence="7" type="ORF">HHU12_10505</name>
</gene>
<dbReference type="PANTHER" id="PTHR21600">
    <property type="entry name" value="MITOCHONDRIAL RNA PSEUDOURIDINE SYNTHASE"/>
    <property type="match status" value="1"/>
</dbReference>